<feature type="compositionally biased region" description="Basic and acidic residues" evidence="1">
    <location>
        <begin position="33"/>
        <end position="42"/>
    </location>
</feature>
<dbReference type="OrthoDB" id="1807878at2"/>
<evidence type="ECO:0000313" key="2">
    <source>
        <dbReference type="EMBL" id="MTV50398.1"/>
    </source>
</evidence>
<sequence>MSRKHRHTSLQPRSSWAFIPNQVPRGLTPPSSIDEKQEHKDPLSEAIELHDAGVKGDKSAVIRAHQILSDLHSSSSDPLVQSYYGSATCLLARDKKDPNEQFSKALQGLKVLDEVVKNHPDHIQSRILRSQVCLRLPEQYFHRNRVAVDDLTYLASRFEQDPALFQQEFYWKILYDLGTAHKNMSKVNEAKSIWAKLLSVTSDGKYRRLVERELKQ</sequence>
<protein>
    <recommendedName>
        <fullName evidence="4">Tetratricopeptide repeat protein</fullName>
    </recommendedName>
</protein>
<organism evidence="2 3">
    <name type="scientific">Heliobacterium mobile</name>
    <name type="common">Heliobacillus mobilis</name>
    <dbReference type="NCBI Taxonomy" id="28064"/>
    <lineage>
        <taxon>Bacteria</taxon>
        <taxon>Bacillati</taxon>
        <taxon>Bacillota</taxon>
        <taxon>Clostridia</taxon>
        <taxon>Eubacteriales</taxon>
        <taxon>Heliobacteriaceae</taxon>
        <taxon>Heliobacterium</taxon>
    </lineage>
</organism>
<dbReference type="RefSeq" id="WP_155477484.1">
    <property type="nucleotide sequence ID" value="NZ_WNKU01000024.1"/>
</dbReference>
<gene>
    <name evidence="2" type="ORF">GJ688_15645</name>
</gene>
<proteinExistence type="predicted"/>
<evidence type="ECO:0000256" key="1">
    <source>
        <dbReference type="SAM" id="MobiDB-lite"/>
    </source>
</evidence>
<dbReference type="AlphaFoldDB" id="A0A6I3SN43"/>
<keyword evidence="3" id="KW-1185">Reference proteome</keyword>
<accession>A0A6I3SN43</accession>
<dbReference type="Proteomes" id="UP000430670">
    <property type="component" value="Unassembled WGS sequence"/>
</dbReference>
<comment type="caution">
    <text evidence="2">The sequence shown here is derived from an EMBL/GenBank/DDBJ whole genome shotgun (WGS) entry which is preliminary data.</text>
</comment>
<reference evidence="2 3" key="1">
    <citation type="submission" date="2019-11" db="EMBL/GenBank/DDBJ databases">
        <title>Whole-genome sequence of a the green, strictly anaerobic photosynthetic bacterium Heliobacillus mobilis DSM 6151.</title>
        <authorList>
            <person name="Kyndt J.A."/>
            <person name="Meyer T.E."/>
        </authorList>
    </citation>
    <scope>NUCLEOTIDE SEQUENCE [LARGE SCALE GENOMIC DNA]</scope>
    <source>
        <strain evidence="2 3">DSM 6151</strain>
    </source>
</reference>
<name>A0A6I3SN43_HELMO</name>
<evidence type="ECO:0008006" key="4">
    <source>
        <dbReference type="Google" id="ProtNLM"/>
    </source>
</evidence>
<feature type="region of interest" description="Disordered" evidence="1">
    <location>
        <begin position="1"/>
        <end position="42"/>
    </location>
</feature>
<evidence type="ECO:0000313" key="3">
    <source>
        <dbReference type="Proteomes" id="UP000430670"/>
    </source>
</evidence>
<dbReference type="EMBL" id="WNKU01000024">
    <property type="protein sequence ID" value="MTV50398.1"/>
    <property type="molecule type" value="Genomic_DNA"/>
</dbReference>